<evidence type="ECO:0000256" key="3">
    <source>
        <dbReference type="ARBA" id="ARBA00022692"/>
    </source>
</evidence>
<dbReference type="InterPro" id="IPR020846">
    <property type="entry name" value="MFS_dom"/>
</dbReference>
<dbReference type="AlphaFoldDB" id="A0A9N9MVY1"/>
<dbReference type="EMBL" id="OU892283">
    <property type="protein sequence ID" value="CAG9771607.1"/>
    <property type="molecule type" value="Genomic_DNA"/>
</dbReference>
<dbReference type="GO" id="GO:0006820">
    <property type="term" value="P:monoatomic anion transport"/>
    <property type="evidence" value="ECO:0007669"/>
    <property type="project" value="TreeGrafter"/>
</dbReference>
<evidence type="ECO:0000259" key="8">
    <source>
        <dbReference type="PROSITE" id="PS50850"/>
    </source>
</evidence>
<feature type="transmembrane region" description="Helical" evidence="7">
    <location>
        <begin position="446"/>
        <end position="469"/>
    </location>
</feature>
<feature type="transmembrane region" description="Helical" evidence="7">
    <location>
        <begin position="220"/>
        <end position="240"/>
    </location>
</feature>
<feature type="transmembrane region" description="Helical" evidence="7">
    <location>
        <begin position="296"/>
        <end position="318"/>
    </location>
</feature>
<feature type="transmembrane region" description="Helical" evidence="7">
    <location>
        <begin position="324"/>
        <end position="346"/>
    </location>
</feature>
<feature type="transmembrane region" description="Helical" evidence="7">
    <location>
        <begin position="416"/>
        <end position="440"/>
    </location>
</feature>
<name>A0A9N9MVY1_9CUCU</name>
<evidence type="ECO:0000256" key="7">
    <source>
        <dbReference type="SAM" id="Phobius"/>
    </source>
</evidence>
<feature type="domain" description="Major facilitator superfamily (MFS) profile" evidence="8">
    <location>
        <begin position="36"/>
        <end position="474"/>
    </location>
</feature>
<dbReference type="PANTHER" id="PTHR11662">
    <property type="entry name" value="SOLUTE CARRIER FAMILY 17"/>
    <property type="match status" value="1"/>
</dbReference>
<dbReference type="FunFam" id="1.20.1250.20:FF:000003">
    <property type="entry name" value="Solute carrier family 17 member 3"/>
    <property type="match status" value="1"/>
</dbReference>
<dbReference type="Pfam" id="PF07690">
    <property type="entry name" value="MFS_1"/>
    <property type="match status" value="1"/>
</dbReference>
<keyword evidence="6 7" id="KW-0472">Membrane</keyword>
<dbReference type="SUPFAM" id="SSF103473">
    <property type="entry name" value="MFS general substrate transporter"/>
    <property type="match status" value="1"/>
</dbReference>
<dbReference type="InterPro" id="IPR050382">
    <property type="entry name" value="MFS_Na/Anion_cotransporter"/>
</dbReference>
<evidence type="ECO:0000256" key="4">
    <source>
        <dbReference type="ARBA" id="ARBA00022847"/>
    </source>
</evidence>
<dbReference type="EMBL" id="OU892283">
    <property type="protein sequence ID" value="CAG9771604.1"/>
    <property type="molecule type" value="Genomic_DNA"/>
</dbReference>
<keyword evidence="5 7" id="KW-1133">Transmembrane helix</keyword>
<feature type="transmembrane region" description="Helical" evidence="7">
    <location>
        <begin position="126"/>
        <end position="153"/>
    </location>
</feature>
<evidence type="ECO:0000313" key="10">
    <source>
        <dbReference type="EMBL" id="CAG9771607.1"/>
    </source>
</evidence>
<keyword evidence="11" id="KW-1185">Reference proteome</keyword>
<gene>
    <name evidence="9" type="ORF">CEUTPL_LOCUS12034</name>
    <name evidence="10" type="ORF">CEUTPL_LOCUS12037</name>
</gene>
<comment type="subcellular location">
    <subcellularLocation>
        <location evidence="1">Membrane</location>
        <topology evidence="1">Multi-pass membrane protein</topology>
    </subcellularLocation>
</comment>
<reference evidence="9" key="1">
    <citation type="submission" date="2022-01" db="EMBL/GenBank/DDBJ databases">
        <authorList>
            <person name="King R."/>
        </authorList>
    </citation>
    <scope>NUCLEOTIDE SEQUENCE</scope>
</reference>
<sequence>MATLSTNPEPDNTDTTLCCHPLAGKCCYVRLPQRIILAILLHFLLQSNFSNRIVLNIAIVEMVEPAKNDPDHQPACPEFEQPNHTQEGSFSWSQTTKSLILYAFYIGYTPTQIPGGWLADKYGARYVLIVSVLITITSSATLPVTVHHFGYIAAVVNRLVLGASHGVCIPCTASLVSTWIPPEERATLGSLCYSGMNLGVVAGSLITGVLMEFFNSWSPVFYLWGGYSGIYLIFLCLYLFSFPDDHPFMSQVENEYIRSASGLINLSRQPKNTPWKAILTNAPYWANVWAQFAHHFIYFTIITYLPTYMSDILMYGVAHDGLFAAMPFAAMYLFSLVLSFTTSKVFLRCMTKKTFDKYFGAGSNVVSSALLLAATFSECNRYLVNFFFIASMIVKAFYYVTLPININTLSRNYGGLLYGGMNAISSISGVIGNLIMGYLAAEKQFFGWKIAFSIMLALSVVTTVAFFIFSSDERQEFDYLEDEIRDK</sequence>
<evidence type="ECO:0000256" key="5">
    <source>
        <dbReference type="ARBA" id="ARBA00022989"/>
    </source>
</evidence>
<feature type="transmembrane region" description="Helical" evidence="7">
    <location>
        <begin position="382"/>
        <end position="404"/>
    </location>
</feature>
<dbReference type="Gene3D" id="1.20.1250.20">
    <property type="entry name" value="MFS general substrate transporter like domains"/>
    <property type="match status" value="2"/>
</dbReference>
<evidence type="ECO:0000313" key="11">
    <source>
        <dbReference type="Proteomes" id="UP001152799"/>
    </source>
</evidence>
<organism evidence="9 11">
    <name type="scientific">Ceutorhynchus assimilis</name>
    <name type="common">cabbage seed weevil</name>
    <dbReference type="NCBI Taxonomy" id="467358"/>
    <lineage>
        <taxon>Eukaryota</taxon>
        <taxon>Metazoa</taxon>
        <taxon>Ecdysozoa</taxon>
        <taxon>Arthropoda</taxon>
        <taxon>Hexapoda</taxon>
        <taxon>Insecta</taxon>
        <taxon>Pterygota</taxon>
        <taxon>Neoptera</taxon>
        <taxon>Endopterygota</taxon>
        <taxon>Coleoptera</taxon>
        <taxon>Polyphaga</taxon>
        <taxon>Cucujiformia</taxon>
        <taxon>Curculionidae</taxon>
        <taxon>Ceutorhynchinae</taxon>
        <taxon>Ceutorhynchus</taxon>
    </lineage>
</organism>
<dbReference type="PANTHER" id="PTHR11662:SF415">
    <property type="entry name" value="AT30085P-RELATED"/>
    <property type="match status" value="1"/>
</dbReference>
<dbReference type="InterPro" id="IPR036259">
    <property type="entry name" value="MFS_trans_sf"/>
</dbReference>
<dbReference type="OrthoDB" id="2985014at2759"/>
<accession>A0A9N9MVY1</accession>
<evidence type="ECO:0000256" key="2">
    <source>
        <dbReference type="ARBA" id="ARBA00022448"/>
    </source>
</evidence>
<keyword evidence="3 7" id="KW-0812">Transmembrane</keyword>
<protein>
    <recommendedName>
        <fullName evidence="8">Major facilitator superfamily (MFS) profile domain-containing protein</fullName>
    </recommendedName>
</protein>
<dbReference type="Proteomes" id="UP001152799">
    <property type="component" value="Chromosome 7"/>
</dbReference>
<evidence type="ECO:0000256" key="6">
    <source>
        <dbReference type="ARBA" id="ARBA00023136"/>
    </source>
</evidence>
<evidence type="ECO:0000256" key="1">
    <source>
        <dbReference type="ARBA" id="ARBA00004141"/>
    </source>
</evidence>
<keyword evidence="2" id="KW-0813">Transport</keyword>
<proteinExistence type="predicted"/>
<keyword evidence="4" id="KW-0769">Symport</keyword>
<feature type="transmembrane region" description="Helical" evidence="7">
    <location>
        <begin position="159"/>
        <end position="180"/>
    </location>
</feature>
<dbReference type="GO" id="GO:0016020">
    <property type="term" value="C:membrane"/>
    <property type="evidence" value="ECO:0007669"/>
    <property type="project" value="UniProtKB-SubCell"/>
</dbReference>
<dbReference type="GO" id="GO:0015293">
    <property type="term" value="F:symporter activity"/>
    <property type="evidence" value="ECO:0007669"/>
    <property type="project" value="UniProtKB-KW"/>
</dbReference>
<feature type="transmembrane region" description="Helical" evidence="7">
    <location>
        <begin position="192"/>
        <end position="214"/>
    </location>
</feature>
<dbReference type="InterPro" id="IPR011701">
    <property type="entry name" value="MFS"/>
</dbReference>
<dbReference type="FunFam" id="1.20.1250.20:FF:000423">
    <property type="entry name" value="Putative inorganic phosphate cotransporter-like Protein"/>
    <property type="match status" value="1"/>
</dbReference>
<evidence type="ECO:0000313" key="9">
    <source>
        <dbReference type="EMBL" id="CAG9771604.1"/>
    </source>
</evidence>
<dbReference type="PROSITE" id="PS50850">
    <property type="entry name" value="MFS"/>
    <property type="match status" value="1"/>
</dbReference>